<reference evidence="2" key="1">
    <citation type="submission" date="2021-10" db="EMBL/GenBank/DDBJ databases">
        <authorList>
            <person name="Criscuolo A."/>
        </authorList>
    </citation>
    <scope>NUCLEOTIDE SEQUENCE</scope>
    <source>
        <strain evidence="2">CIP111885</strain>
    </source>
</reference>
<feature type="transmembrane region" description="Helical" evidence="1">
    <location>
        <begin position="9"/>
        <end position="30"/>
    </location>
</feature>
<evidence type="ECO:0008006" key="4">
    <source>
        <dbReference type="Google" id="ProtNLM"/>
    </source>
</evidence>
<sequence length="31" mass="3428">MSNRKVQKIVVYSMLIAMLASTILIGISSFL</sequence>
<evidence type="ECO:0000313" key="2">
    <source>
        <dbReference type="EMBL" id="CAG9609277.1"/>
    </source>
</evidence>
<dbReference type="NCBIfam" id="NF033880">
    <property type="entry name" value="Prli42"/>
    <property type="match status" value="1"/>
</dbReference>
<accession>A0A9C7GBY0</accession>
<dbReference type="Proteomes" id="UP000789845">
    <property type="component" value="Unassembled WGS sequence"/>
</dbReference>
<keyword evidence="1" id="KW-0472">Membrane</keyword>
<dbReference type="AlphaFoldDB" id="A0A9C7GBY0"/>
<comment type="caution">
    <text evidence="2">The sequence shown here is derived from an EMBL/GenBank/DDBJ whole genome shotgun (WGS) entry which is preliminary data.</text>
</comment>
<keyword evidence="1" id="KW-1133">Transmembrane helix</keyword>
<dbReference type="RefSeq" id="WP_230497518.1">
    <property type="nucleotide sequence ID" value="NZ_CAKJTG010000018.1"/>
</dbReference>
<dbReference type="EMBL" id="CAKJTG010000018">
    <property type="protein sequence ID" value="CAG9609277.1"/>
    <property type="molecule type" value="Genomic_DNA"/>
</dbReference>
<keyword evidence="1" id="KW-0812">Transmembrane</keyword>
<evidence type="ECO:0000256" key="1">
    <source>
        <dbReference type="SAM" id="Phobius"/>
    </source>
</evidence>
<evidence type="ECO:0000313" key="3">
    <source>
        <dbReference type="Proteomes" id="UP000789845"/>
    </source>
</evidence>
<proteinExistence type="predicted"/>
<dbReference type="InterPro" id="IPR049722">
    <property type="entry name" value="Prli42-like"/>
</dbReference>
<name>A0A9C7GBY0_9BACI</name>
<keyword evidence="3" id="KW-1185">Reference proteome</keyword>
<organism evidence="2 3">
    <name type="scientific">Pseudoneobacillus rhizosphaerae</name>
    <dbReference type="NCBI Taxonomy" id="2880968"/>
    <lineage>
        <taxon>Bacteria</taxon>
        <taxon>Bacillati</taxon>
        <taxon>Bacillota</taxon>
        <taxon>Bacilli</taxon>
        <taxon>Bacillales</taxon>
        <taxon>Bacillaceae</taxon>
        <taxon>Pseudoneobacillus</taxon>
    </lineage>
</organism>
<protein>
    <recommendedName>
        <fullName evidence="4">Stressosome-associated protein Prli42</fullName>
    </recommendedName>
</protein>
<gene>
    <name evidence="2" type="ORF">NEOCIP111885_03019</name>
</gene>